<evidence type="ECO:0000313" key="2">
    <source>
        <dbReference type="Proteomes" id="UP000176998"/>
    </source>
</evidence>
<dbReference type="GeneID" id="34560005"/>
<dbReference type="Proteomes" id="UP000176998">
    <property type="component" value="Unassembled WGS sequence"/>
</dbReference>
<protein>
    <submittedName>
        <fullName evidence="1">Uncharacterized protein</fullName>
    </submittedName>
</protein>
<evidence type="ECO:0000313" key="1">
    <source>
        <dbReference type="EMBL" id="OHE97821.1"/>
    </source>
</evidence>
<reference evidence="1 2" key="1">
    <citation type="submission" date="2016-09" db="EMBL/GenBank/DDBJ databases">
        <authorList>
            <person name="Capua I."/>
            <person name="De Benedictis P."/>
            <person name="Joannis T."/>
            <person name="Lombin L.H."/>
            <person name="Cattoli G."/>
        </authorList>
    </citation>
    <scope>NUCLEOTIDE SEQUENCE [LARGE SCALE GENOMIC DNA]</scope>
    <source>
        <strain evidence="1 2">IMI 309357</strain>
    </source>
</reference>
<name>A0A1G4B8T5_9PEZI</name>
<sequence>MNADGLDADTESQPLAQQWLETELMLVAPSLASYYFILHGRYDGRLPYGTIQRERGLGKSWRPSLFPPADLQAYAAASTSPLLKEG</sequence>
<dbReference type="RefSeq" id="XP_022474974.1">
    <property type="nucleotide sequence ID" value="XM_022618495.1"/>
</dbReference>
<dbReference type="AlphaFoldDB" id="A0A1G4B8T5"/>
<gene>
    <name evidence="1" type="ORF">CORC01_06856</name>
</gene>
<dbReference type="EMBL" id="MJBS01000053">
    <property type="protein sequence ID" value="OHE97821.1"/>
    <property type="molecule type" value="Genomic_DNA"/>
</dbReference>
<accession>A0A1G4B8T5</accession>
<comment type="caution">
    <text evidence="1">The sequence shown here is derived from an EMBL/GenBank/DDBJ whole genome shotgun (WGS) entry which is preliminary data.</text>
</comment>
<organism evidence="1 2">
    <name type="scientific">Colletotrichum orchidophilum</name>
    <dbReference type="NCBI Taxonomy" id="1209926"/>
    <lineage>
        <taxon>Eukaryota</taxon>
        <taxon>Fungi</taxon>
        <taxon>Dikarya</taxon>
        <taxon>Ascomycota</taxon>
        <taxon>Pezizomycotina</taxon>
        <taxon>Sordariomycetes</taxon>
        <taxon>Hypocreomycetidae</taxon>
        <taxon>Glomerellales</taxon>
        <taxon>Glomerellaceae</taxon>
        <taxon>Colletotrichum</taxon>
    </lineage>
</organism>
<proteinExistence type="predicted"/>
<keyword evidence="2" id="KW-1185">Reference proteome</keyword>